<feature type="compositionally biased region" description="Basic and acidic residues" evidence="1">
    <location>
        <begin position="380"/>
        <end position="390"/>
    </location>
</feature>
<dbReference type="InterPro" id="IPR029058">
    <property type="entry name" value="AB_hydrolase_fold"/>
</dbReference>
<sequence length="390" mass="43505">MAAAISEDVANRLSFAGSEAYTVIGHSLDASSSSNKMDLSSQNSYVKDGVLYCNHCTRGQGLMNEEKEIWPPSHPRRTLVLCFDGTGDQFDSDNSNVVELIKILKKDDISKQMVYYQAGIGTYTIPQIATPLMAAFDKKVDEAVAWHINSHVMGGYEFLMQNYNHGDRICLFGFSRGAYIARSLGGMLHKVGLLPPCNHQQVPFAYKMYTTVDETGWKQANAFKKAFSMDVDVEFLGVWDTVSSVGLIPRYLPFPTSNTFIRTFRHAVSLDERRAKFKANLWNRPTAKELALSDFDSDNPRNKMGAVYDENNQIPDEEIDYVKDRNSPTDIKEVWFAGCHCDVGGGSGNAFSAAISSSPEQATFLFSFERDNGEPSSHSVEMDDQRMLPP</sequence>
<dbReference type="SUPFAM" id="SSF53474">
    <property type="entry name" value="alpha/beta-Hydrolases"/>
    <property type="match status" value="1"/>
</dbReference>
<proteinExistence type="predicted"/>
<organism evidence="3 4">
    <name type="scientific">Amanita thiersii Skay4041</name>
    <dbReference type="NCBI Taxonomy" id="703135"/>
    <lineage>
        <taxon>Eukaryota</taxon>
        <taxon>Fungi</taxon>
        <taxon>Dikarya</taxon>
        <taxon>Basidiomycota</taxon>
        <taxon>Agaricomycotina</taxon>
        <taxon>Agaricomycetes</taxon>
        <taxon>Agaricomycetidae</taxon>
        <taxon>Agaricales</taxon>
        <taxon>Pluteineae</taxon>
        <taxon>Amanitaceae</taxon>
        <taxon>Amanita</taxon>
    </lineage>
</organism>
<dbReference type="STRING" id="703135.A0A2A9NI01"/>
<dbReference type="EMBL" id="KZ302085">
    <property type="protein sequence ID" value="PFH47921.1"/>
    <property type="molecule type" value="Genomic_DNA"/>
</dbReference>
<dbReference type="PANTHER" id="PTHR33840:SF2">
    <property type="entry name" value="TLE1 PHOSPHOLIPASE DOMAIN-CONTAINING PROTEIN"/>
    <property type="match status" value="1"/>
</dbReference>
<keyword evidence="4" id="KW-1185">Reference proteome</keyword>
<gene>
    <name evidence="3" type="ORF">AMATHDRAFT_6303</name>
</gene>
<dbReference type="Proteomes" id="UP000242287">
    <property type="component" value="Unassembled WGS sequence"/>
</dbReference>
<protein>
    <recommendedName>
        <fullName evidence="2">T6SS Phospholipase effector Tle1-like catalytic domain-containing protein</fullName>
    </recommendedName>
</protein>
<evidence type="ECO:0000313" key="3">
    <source>
        <dbReference type="EMBL" id="PFH47921.1"/>
    </source>
</evidence>
<evidence type="ECO:0000256" key="1">
    <source>
        <dbReference type="SAM" id="MobiDB-lite"/>
    </source>
</evidence>
<dbReference type="OrthoDB" id="3162439at2759"/>
<evidence type="ECO:0000259" key="2">
    <source>
        <dbReference type="Pfam" id="PF09994"/>
    </source>
</evidence>
<feature type="region of interest" description="Disordered" evidence="1">
    <location>
        <begin position="371"/>
        <end position="390"/>
    </location>
</feature>
<reference evidence="3 4" key="1">
    <citation type="submission" date="2014-02" db="EMBL/GenBank/DDBJ databases">
        <title>Transposable element dynamics among asymbiotic and ectomycorrhizal Amanita fungi.</title>
        <authorList>
            <consortium name="DOE Joint Genome Institute"/>
            <person name="Hess J."/>
            <person name="Skrede I."/>
            <person name="Wolfe B."/>
            <person name="LaButti K."/>
            <person name="Ohm R.A."/>
            <person name="Grigoriev I.V."/>
            <person name="Pringle A."/>
        </authorList>
    </citation>
    <scope>NUCLEOTIDE SEQUENCE [LARGE SCALE GENOMIC DNA]</scope>
    <source>
        <strain evidence="3 4">SKay4041</strain>
    </source>
</reference>
<accession>A0A2A9NI01</accession>
<feature type="domain" description="T6SS Phospholipase effector Tle1-like catalytic" evidence="2">
    <location>
        <begin position="77"/>
        <end position="349"/>
    </location>
</feature>
<dbReference type="Pfam" id="PF09994">
    <property type="entry name" value="T6SS_Tle1-like_cat"/>
    <property type="match status" value="1"/>
</dbReference>
<evidence type="ECO:0000313" key="4">
    <source>
        <dbReference type="Proteomes" id="UP000242287"/>
    </source>
</evidence>
<dbReference type="AlphaFoldDB" id="A0A2A9NI01"/>
<dbReference type="InterPro" id="IPR018712">
    <property type="entry name" value="Tle1-like_cat"/>
</dbReference>
<name>A0A2A9NI01_9AGAR</name>
<dbReference type="PANTHER" id="PTHR33840">
    <property type="match status" value="1"/>
</dbReference>